<keyword evidence="1" id="KW-0472">Membrane</keyword>
<dbReference type="RefSeq" id="WP_069477967.1">
    <property type="nucleotide sequence ID" value="NZ_CP017111.1"/>
</dbReference>
<feature type="transmembrane region" description="Helical" evidence="1">
    <location>
        <begin position="93"/>
        <end position="122"/>
    </location>
</feature>
<dbReference type="InterPro" id="IPR049177">
    <property type="entry name" value="MgtC_SapB_SrpB_YhiD_N"/>
</dbReference>
<dbReference type="Pfam" id="PF13194">
    <property type="entry name" value="DUF4010"/>
    <property type="match status" value="1"/>
</dbReference>
<sequence>MDTLVFQNIIIAIVLGLLIGLQREMNLLYANRQKDFGGARTFALIALIGYLSAWLNASVPYLLIASTCVLGALLMGAYILNRTPTENGMTTEFSALVVFFLGALLAYEKMALAVFVAMSVLFILNLKEKIQTYEKVIEKRDLSAMILFLMMSFVILPLFPDEPLDPWGYFNLYNIWLMVVLVAGISFLGYIAVRLVGAKHGIGLAGLLGGIVSSTAVALSLARRSKENPSLSKNLAIGIGLACSIMLFRIYIELLIINAALAYKILYPVLIASGVGYLYLGFLYVTTEKEKIIQETVFKNPFQLSEALILGVLFGAVIALVKFANTSFGELGVYIISFISGLTDTDAIALSLASLSNNGLDTTTALNAITLAIIANSLLKSIIVFLLGTRRIASYVGGYLVLTIGTFCGAYYALS</sequence>
<protein>
    <submittedName>
        <fullName evidence="4">Uncharacterized protein</fullName>
    </submittedName>
</protein>
<keyword evidence="1" id="KW-1133">Transmembrane helix</keyword>
<gene>
    <name evidence="4" type="ORF">SHALO_1393</name>
</gene>
<accession>A0A1D7TJI3</accession>
<feature type="transmembrane region" description="Helical" evidence="1">
    <location>
        <begin position="6"/>
        <end position="25"/>
    </location>
</feature>
<dbReference type="PANTHER" id="PTHR39084">
    <property type="entry name" value="MEMBRANE PROTEIN-RELATED"/>
    <property type="match status" value="1"/>
</dbReference>
<proteinExistence type="predicted"/>
<feature type="transmembrane region" description="Helical" evidence="1">
    <location>
        <begin position="365"/>
        <end position="386"/>
    </location>
</feature>
<keyword evidence="5" id="KW-1185">Reference proteome</keyword>
<evidence type="ECO:0000259" key="2">
    <source>
        <dbReference type="Pfam" id="PF02308"/>
    </source>
</evidence>
<dbReference type="Pfam" id="PF02308">
    <property type="entry name" value="MgtC"/>
    <property type="match status" value="1"/>
</dbReference>
<dbReference type="EMBL" id="CP017111">
    <property type="protein sequence ID" value="AOO65169.1"/>
    <property type="molecule type" value="Genomic_DNA"/>
</dbReference>
<feature type="transmembrane region" description="Helical" evidence="1">
    <location>
        <begin position="234"/>
        <end position="259"/>
    </location>
</feature>
<feature type="transmembrane region" description="Helical" evidence="1">
    <location>
        <begin position="265"/>
        <end position="286"/>
    </location>
</feature>
<dbReference type="AlphaFoldDB" id="A0A1D7TJI3"/>
<keyword evidence="1" id="KW-0812">Transmembrane</keyword>
<reference evidence="5" key="1">
    <citation type="submission" date="2016-08" db="EMBL/GenBank/DDBJ databases">
        <title>Complete genome sequence of the organohalide-respiring Epsilonproteobacterium Sulfurospirillum halorespirans.</title>
        <authorList>
            <person name="Goris T."/>
            <person name="Zimmermann J."/>
            <person name="Schenz B."/>
            <person name="Lemos M."/>
            <person name="Hackermueller J."/>
            <person name="Diekert G."/>
        </authorList>
    </citation>
    <scope>NUCLEOTIDE SEQUENCE [LARGE SCALE GENOMIC DNA]</scope>
    <source>
        <strain>DSM 13726</strain>
        <strain evidence="5">PCE-M2</strain>
    </source>
</reference>
<feature type="domain" description="DUF4010" evidence="3">
    <location>
        <begin position="180"/>
        <end position="388"/>
    </location>
</feature>
<feature type="domain" description="MgtC/SapB/SrpB/YhiD N-terminal" evidence="2">
    <location>
        <begin position="9"/>
        <end position="132"/>
    </location>
</feature>
<dbReference type="InterPro" id="IPR025105">
    <property type="entry name" value="DUF4010"/>
</dbReference>
<name>A0A1D7TJI3_9BACT</name>
<evidence type="ECO:0000256" key="1">
    <source>
        <dbReference type="SAM" id="Phobius"/>
    </source>
</evidence>
<feature type="transmembrane region" description="Helical" evidence="1">
    <location>
        <begin position="37"/>
        <end position="55"/>
    </location>
</feature>
<organism evidence="4 5">
    <name type="scientific">Sulfurospirillum halorespirans DSM 13726</name>
    <dbReference type="NCBI Taxonomy" id="1193502"/>
    <lineage>
        <taxon>Bacteria</taxon>
        <taxon>Pseudomonadati</taxon>
        <taxon>Campylobacterota</taxon>
        <taxon>Epsilonproteobacteria</taxon>
        <taxon>Campylobacterales</taxon>
        <taxon>Sulfurospirillaceae</taxon>
        <taxon>Sulfurospirillum</taxon>
    </lineage>
</organism>
<feature type="transmembrane region" description="Helical" evidence="1">
    <location>
        <begin position="331"/>
        <end position="353"/>
    </location>
</feature>
<feature type="transmembrane region" description="Helical" evidence="1">
    <location>
        <begin position="392"/>
        <end position="414"/>
    </location>
</feature>
<dbReference type="PANTHER" id="PTHR39084:SF1">
    <property type="entry name" value="DUF4010 DOMAIN-CONTAINING PROTEIN"/>
    <property type="match status" value="1"/>
</dbReference>
<evidence type="ECO:0000259" key="3">
    <source>
        <dbReference type="Pfam" id="PF13194"/>
    </source>
</evidence>
<dbReference type="Proteomes" id="UP000094609">
    <property type="component" value="Chromosome"/>
</dbReference>
<dbReference type="PATRIC" id="fig|1193502.14.peg.1413"/>
<dbReference type="STRING" id="1193502.SHALO_1393"/>
<feature type="transmembrane region" description="Helical" evidence="1">
    <location>
        <begin position="172"/>
        <end position="196"/>
    </location>
</feature>
<evidence type="ECO:0000313" key="4">
    <source>
        <dbReference type="EMBL" id="AOO65169.1"/>
    </source>
</evidence>
<evidence type="ECO:0000313" key="5">
    <source>
        <dbReference type="Proteomes" id="UP000094609"/>
    </source>
</evidence>
<feature type="transmembrane region" description="Helical" evidence="1">
    <location>
        <begin position="307"/>
        <end position="325"/>
    </location>
</feature>
<feature type="transmembrane region" description="Helical" evidence="1">
    <location>
        <begin position="202"/>
        <end position="222"/>
    </location>
</feature>
<dbReference type="KEGG" id="shal:SHALO_1393"/>
<feature type="transmembrane region" description="Helical" evidence="1">
    <location>
        <begin position="142"/>
        <end position="160"/>
    </location>
</feature>